<dbReference type="AlphaFoldDB" id="A0A5B7DDZ0"/>
<comment type="caution">
    <text evidence="2">The sequence shown here is derived from an EMBL/GenBank/DDBJ whole genome shotgun (WGS) entry which is preliminary data.</text>
</comment>
<feature type="compositionally biased region" description="Polar residues" evidence="1">
    <location>
        <begin position="64"/>
        <end position="78"/>
    </location>
</feature>
<reference evidence="2 3" key="1">
    <citation type="submission" date="2019-05" db="EMBL/GenBank/DDBJ databases">
        <title>Another draft genome of Portunus trituberculatus and its Hox gene families provides insights of decapod evolution.</title>
        <authorList>
            <person name="Jeong J.-H."/>
            <person name="Song I."/>
            <person name="Kim S."/>
            <person name="Choi T."/>
            <person name="Kim D."/>
            <person name="Ryu S."/>
            <person name="Kim W."/>
        </authorList>
    </citation>
    <scope>NUCLEOTIDE SEQUENCE [LARGE SCALE GENOMIC DNA]</scope>
    <source>
        <tissue evidence="2">Muscle</tissue>
    </source>
</reference>
<evidence type="ECO:0000313" key="3">
    <source>
        <dbReference type="Proteomes" id="UP000324222"/>
    </source>
</evidence>
<name>A0A5B7DDZ0_PORTR</name>
<gene>
    <name evidence="2" type="ORF">E2C01_012433</name>
</gene>
<organism evidence="2 3">
    <name type="scientific">Portunus trituberculatus</name>
    <name type="common">Swimming crab</name>
    <name type="synonym">Neptunus trituberculatus</name>
    <dbReference type="NCBI Taxonomy" id="210409"/>
    <lineage>
        <taxon>Eukaryota</taxon>
        <taxon>Metazoa</taxon>
        <taxon>Ecdysozoa</taxon>
        <taxon>Arthropoda</taxon>
        <taxon>Crustacea</taxon>
        <taxon>Multicrustacea</taxon>
        <taxon>Malacostraca</taxon>
        <taxon>Eumalacostraca</taxon>
        <taxon>Eucarida</taxon>
        <taxon>Decapoda</taxon>
        <taxon>Pleocyemata</taxon>
        <taxon>Brachyura</taxon>
        <taxon>Eubrachyura</taxon>
        <taxon>Portunoidea</taxon>
        <taxon>Portunidae</taxon>
        <taxon>Portuninae</taxon>
        <taxon>Portunus</taxon>
    </lineage>
</organism>
<accession>A0A5B7DDZ0</accession>
<protein>
    <submittedName>
        <fullName evidence="2">Uncharacterized protein</fullName>
    </submittedName>
</protein>
<proteinExistence type="predicted"/>
<evidence type="ECO:0000256" key="1">
    <source>
        <dbReference type="SAM" id="MobiDB-lite"/>
    </source>
</evidence>
<evidence type="ECO:0000313" key="2">
    <source>
        <dbReference type="EMBL" id="MPC19518.1"/>
    </source>
</evidence>
<dbReference type="EMBL" id="VSRR010000776">
    <property type="protein sequence ID" value="MPC19518.1"/>
    <property type="molecule type" value="Genomic_DNA"/>
</dbReference>
<feature type="region of interest" description="Disordered" evidence="1">
    <location>
        <begin position="1"/>
        <end position="29"/>
    </location>
</feature>
<keyword evidence="3" id="KW-1185">Reference proteome</keyword>
<feature type="region of interest" description="Disordered" evidence="1">
    <location>
        <begin position="64"/>
        <end position="87"/>
    </location>
</feature>
<dbReference type="Proteomes" id="UP000324222">
    <property type="component" value="Unassembled WGS sequence"/>
</dbReference>
<sequence length="87" mass="9356">MIIGFGKGRDGRFTSHKAIPQTTKHQQSEELGLPIVTEGAGAPKEAVISSRVLPLVSGTKVVQNSRLTTHSPENSQYRPASPRADCM</sequence>